<comment type="caution">
    <text evidence="3">The sequence shown here is derived from an EMBL/GenBank/DDBJ whole genome shotgun (WGS) entry which is preliminary data.</text>
</comment>
<dbReference type="RefSeq" id="WP_340368523.1">
    <property type="nucleotide sequence ID" value="NZ_JBBKZV010000081.1"/>
</dbReference>
<proteinExistence type="predicted"/>
<feature type="domain" description="PoNi N-terminal" evidence="1">
    <location>
        <begin position="3"/>
        <end position="132"/>
    </location>
</feature>
<dbReference type="InterPro" id="IPR015024">
    <property type="entry name" value="PoNi_N"/>
</dbReference>
<feature type="domain" description="PoNi C-terminal" evidence="2">
    <location>
        <begin position="140"/>
        <end position="258"/>
    </location>
</feature>
<evidence type="ECO:0000259" key="1">
    <source>
        <dbReference type="Pfam" id="PF08928"/>
    </source>
</evidence>
<evidence type="ECO:0000313" key="4">
    <source>
        <dbReference type="Proteomes" id="UP001363010"/>
    </source>
</evidence>
<evidence type="ECO:0000313" key="3">
    <source>
        <dbReference type="EMBL" id="MEJ8827506.1"/>
    </source>
</evidence>
<dbReference type="Pfam" id="PF08928">
    <property type="entry name" value="PoNi_N"/>
    <property type="match status" value="1"/>
</dbReference>
<dbReference type="InterPro" id="IPR015025">
    <property type="entry name" value="PoNi_C"/>
</dbReference>
<organism evidence="3 4">
    <name type="scientific">Variovorax humicola</name>
    <dbReference type="NCBI Taxonomy" id="1769758"/>
    <lineage>
        <taxon>Bacteria</taxon>
        <taxon>Pseudomonadati</taxon>
        <taxon>Pseudomonadota</taxon>
        <taxon>Betaproteobacteria</taxon>
        <taxon>Burkholderiales</taxon>
        <taxon>Comamonadaceae</taxon>
        <taxon>Variovorax</taxon>
    </lineage>
</organism>
<dbReference type="Gene3D" id="1.10.3920.10">
    <property type="entry name" value="PA2201 C-terminal domain-like"/>
    <property type="match status" value="1"/>
</dbReference>
<name>A0ABU8WBR7_9BURK</name>
<dbReference type="Proteomes" id="UP001363010">
    <property type="component" value="Unassembled WGS sequence"/>
</dbReference>
<evidence type="ECO:0000259" key="2">
    <source>
        <dbReference type="Pfam" id="PF08929"/>
    </source>
</evidence>
<gene>
    <name evidence="3" type="ORF">WKW80_36955</name>
</gene>
<dbReference type="Pfam" id="PF08929">
    <property type="entry name" value="PoNi_C"/>
    <property type="match status" value="1"/>
</dbReference>
<accession>A0ABU8WBR7</accession>
<dbReference type="InterPro" id="IPR028983">
    <property type="entry name" value="PA2201-like_C"/>
</dbReference>
<keyword evidence="4" id="KW-1185">Reference proteome</keyword>
<dbReference type="SUPFAM" id="SSF140731">
    <property type="entry name" value="PA2201 C-terminal domain-like"/>
    <property type="match status" value="1"/>
</dbReference>
<reference evidence="3 4" key="1">
    <citation type="submission" date="2024-03" db="EMBL/GenBank/DDBJ databases">
        <title>Novel species of the genus Variovorax.</title>
        <authorList>
            <person name="Liu Q."/>
            <person name="Xin Y.-H."/>
        </authorList>
    </citation>
    <scope>NUCLEOTIDE SEQUENCE [LARGE SCALE GENOMIC DNA]</scope>
    <source>
        <strain evidence="3 4">KACC 18501</strain>
    </source>
</reference>
<protein>
    <submittedName>
        <fullName evidence="3">PoNi-like cognate immunity protein</fullName>
    </submittedName>
</protein>
<dbReference type="EMBL" id="JBBKZV010000081">
    <property type="protein sequence ID" value="MEJ8827506.1"/>
    <property type="molecule type" value="Genomic_DNA"/>
</dbReference>
<sequence length="310" mass="35691">MMRDCLKDRKWFDEWTEFVESTIADDISTIAKPSRNPRYRPQFIRDLAFHHLKLILRRYSRGDPISELSKYLEPLLEYWEISERLGQEVWTPQQQHSRHSWAVNLDHYIDCFWLVGLALSLNIPEAQWQRLINLIGNEGEDALLDRIIATRSPGRRIGPSLCYPKPYGRLLEAIDAALGKQASLLQHFVEHWYKDVGAAARSGREKQAVPYKEPYWHRYHCIEGGYFGYWCIEAVAAVKAFGLDDSLCIGHPNYPGDLLHPEIVTAADVSRLLQELAATIGAPPIRPLTGEPQHLTRWEALKQIVKNKLG</sequence>